<organism evidence="4 5">
    <name type="scientific">Flavobacterium caeni</name>
    <dbReference type="NCBI Taxonomy" id="490189"/>
    <lineage>
        <taxon>Bacteria</taxon>
        <taxon>Pseudomonadati</taxon>
        <taxon>Bacteroidota</taxon>
        <taxon>Flavobacteriia</taxon>
        <taxon>Flavobacteriales</taxon>
        <taxon>Flavobacteriaceae</taxon>
        <taxon>Flavobacterium</taxon>
    </lineage>
</organism>
<evidence type="ECO:0000259" key="3">
    <source>
        <dbReference type="Pfam" id="PF00326"/>
    </source>
</evidence>
<dbReference type="OrthoDB" id="108903at2"/>
<dbReference type="GO" id="GO:0006508">
    <property type="term" value="P:proteolysis"/>
    <property type="evidence" value="ECO:0007669"/>
    <property type="project" value="InterPro"/>
</dbReference>
<evidence type="ECO:0000313" key="5">
    <source>
        <dbReference type="Proteomes" id="UP000199354"/>
    </source>
</evidence>
<dbReference type="Pfam" id="PF00326">
    <property type="entry name" value="Peptidase_S9"/>
    <property type="match status" value="1"/>
</dbReference>
<dbReference type="SUPFAM" id="SSF82171">
    <property type="entry name" value="DPP6 N-terminal domain-like"/>
    <property type="match status" value="1"/>
</dbReference>
<accession>A0A1G5HNE9</accession>
<sequence>MKKIILGSFVVLMTIGAQDMQAQKGKSKGTQLIDREIFFGNPEISGGQLSPDGQWISFMKEYEGIMNIWVKRFDEPFDKAVPLTNSKRPMMGYFWTYDGKYIVYAKDENGDENINVFAVDPMAKAAEAGGVPASRNLTPLKDVTAQINMVSKKNPDVMMVALNDRDKAWHDLYQLQISTGELTKVFENHDRITGYDFDWDEKLRVVYKTDEKGNTIMFSKEGETLKPLYDFIVTEQAYIAGWTPDNKQAYLVSNKGDLNLSTLHLMDVATKNITKLESDPKNRVDFGGLSLSDLTHEILYTSYTDDKTDIVWKNKTWEANYKYLKSKFPGREVDIASVTKDEKKFLIAISGDKYASEVYFYDVDTKELKLQYIPRPKLKAVEKDLAEMKSVRYKSSDGLEIPAYLTLPVGVPAKNLPVVVLVHGGPKGPRDYWGFNSYAQFLANRGYAVLQPNFRASGGYGKKFLNAGDLQWGKLMQDDITWGVKYLVSQGIANKDKVAIMGGSYGGYATLAGLAFTPDLYACGVDIVGPSNIFTLLESIPAYWEAGRAMLYGMCGDPNTEAGKQRIREASPLFSADKIVKPLLIVQGANDPRVKQAEADQIVIALRDKGKKVSYLLADDEGHGFRKPVNNQAMFAETERFLSGILGGRYQDGMPQDVAERLMQLKVDINTVKYEPKKDFKITKELPAIAANLKPQTINYDFKIELQGQALPPMTMTRTISQKGANWIVKDVSKGAMGEMSDEAEFSPSFAIANRSMSQMGQSISMSFAKEKMTMNAAGQQMEVPFTGAYLSDGAGLDMIVAGLPLAKDYSLAFEMPDVMTGKAKQVTLKVVGNEKINNIDCFKCEIVSNDNANDITTLWINPSSKMAEKMIQVLPAMGNAKLTIDKK</sequence>
<dbReference type="EMBL" id="FMVF01000008">
    <property type="protein sequence ID" value="SCY65224.1"/>
    <property type="molecule type" value="Genomic_DNA"/>
</dbReference>
<evidence type="ECO:0000313" key="4">
    <source>
        <dbReference type="EMBL" id="SCY65224.1"/>
    </source>
</evidence>
<dbReference type="Gene3D" id="2.120.10.30">
    <property type="entry name" value="TolB, C-terminal domain"/>
    <property type="match status" value="1"/>
</dbReference>
<keyword evidence="5" id="KW-1185">Reference proteome</keyword>
<protein>
    <submittedName>
        <fullName evidence="4">Dipeptidyl aminopeptidase/acylaminoacyl peptidase</fullName>
    </submittedName>
</protein>
<feature type="domain" description="Peptidase S9 prolyl oligopeptidase catalytic" evidence="3">
    <location>
        <begin position="433"/>
        <end position="647"/>
    </location>
</feature>
<dbReference type="InterPro" id="IPR001375">
    <property type="entry name" value="Peptidase_S9_cat"/>
</dbReference>
<dbReference type="Proteomes" id="UP000199354">
    <property type="component" value="Unassembled WGS sequence"/>
</dbReference>
<dbReference type="Gene3D" id="3.40.50.1820">
    <property type="entry name" value="alpha/beta hydrolase"/>
    <property type="match status" value="1"/>
</dbReference>
<keyword evidence="4" id="KW-0031">Aminopeptidase</keyword>
<dbReference type="InterPro" id="IPR011659">
    <property type="entry name" value="WD40"/>
</dbReference>
<keyword evidence="2" id="KW-0720">Serine protease</keyword>
<dbReference type="Pfam" id="PF07676">
    <property type="entry name" value="PD40"/>
    <property type="match status" value="1"/>
</dbReference>
<keyword evidence="4" id="KW-0645">Protease</keyword>
<proteinExistence type="predicted"/>
<reference evidence="4 5" key="1">
    <citation type="submission" date="2016-10" db="EMBL/GenBank/DDBJ databases">
        <authorList>
            <person name="de Groot N.N."/>
        </authorList>
    </citation>
    <scope>NUCLEOTIDE SEQUENCE [LARGE SCALE GENOMIC DNA]</scope>
    <source>
        <strain evidence="4 5">CGMCC 1.7031</strain>
    </source>
</reference>
<dbReference type="SUPFAM" id="SSF53474">
    <property type="entry name" value="alpha/beta-Hydrolases"/>
    <property type="match status" value="1"/>
</dbReference>
<dbReference type="GO" id="GO:0004177">
    <property type="term" value="F:aminopeptidase activity"/>
    <property type="evidence" value="ECO:0007669"/>
    <property type="project" value="UniProtKB-KW"/>
</dbReference>
<dbReference type="InterPro" id="IPR011042">
    <property type="entry name" value="6-blade_b-propeller_TolB-like"/>
</dbReference>
<dbReference type="STRING" id="490189.SAMN02927903_01924"/>
<dbReference type="PANTHER" id="PTHR42776">
    <property type="entry name" value="SERINE PEPTIDASE S9 FAMILY MEMBER"/>
    <property type="match status" value="1"/>
</dbReference>
<gene>
    <name evidence="4" type="ORF">SAMN02927903_01924</name>
</gene>
<evidence type="ECO:0000256" key="2">
    <source>
        <dbReference type="ARBA" id="ARBA00022825"/>
    </source>
</evidence>
<dbReference type="PANTHER" id="PTHR42776:SF27">
    <property type="entry name" value="DIPEPTIDYL PEPTIDASE FAMILY MEMBER 6"/>
    <property type="match status" value="1"/>
</dbReference>
<keyword evidence="1" id="KW-0378">Hydrolase</keyword>
<dbReference type="RefSeq" id="WP_091142532.1">
    <property type="nucleotide sequence ID" value="NZ_FMVF01000008.1"/>
</dbReference>
<name>A0A1G5HNE9_9FLAO</name>
<evidence type="ECO:0000256" key="1">
    <source>
        <dbReference type="ARBA" id="ARBA00022801"/>
    </source>
</evidence>
<dbReference type="InterPro" id="IPR029058">
    <property type="entry name" value="AB_hydrolase_fold"/>
</dbReference>
<dbReference type="AlphaFoldDB" id="A0A1G5HNE9"/>
<dbReference type="GO" id="GO:0004252">
    <property type="term" value="F:serine-type endopeptidase activity"/>
    <property type="evidence" value="ECO:0007669"/>
    <property type="project" value="TreeGrafter"/>
</dbReference>